<sequence length="531" mass="62229">MENIAFNEIISFDENSEFKRINEASAVEYFFTCSDDSIKKSFLDKFAIYIKKGLEARGFTTINMEDLMFIIYNLYDDPFPLLGNFNQLIEDISSDICEKYYKVNFSNIDTKKNIKNYFAIIDEIISDVRDFHTYRDFIISRELKKKLTMYRDDIEFAKRKEAFLNRYGDIDDEKLKKAFDYYVSKKYGWKKDNGGFLKGEGNGGNRCNRYEIYRYAYTYSLKIFSDEKTRSLFQLYGSKYIVAILESYDLNDILSVKRGFASNLYNTNTYDLSFTIFGTGKYQDVLKELFGKVNRSFENDFEQVILKYNQYKNYEIQTIIDEVDFPRFLESNCKSIKDYCDSKGIDISLFKKALGYLSDEVMIKQIEKKKQQLSSTRFAVINSKVDKIVDYMINGVPLDDNTTREFDYLDYKLMTKLELDEFKNLVCINGNTKGNADIVRVVSRFIGKNKNGRKTNIRSILDAKNIIGYGTDKEHEITDEEKLATIEYLKQHHLVSKNGVIDSKVYNLAIKRYLAGTLFTEEEKDKIKNKS</sequence>
<reference evidence="1" key="2">
    <citation type="journal article" date="2021" name="PeerJ">
        <title>Extensive microbial diversity within the chicken gut microbiome revealed by metagenomics and culture.</title>
        <authorList>
            <person name="Gilroy R."/>
            <person name="Ravi A."/>
            <person name="Getino M."/>
            <person name="Pursley I."/>
            <person name="Horton D.L."/>
            <person name="Alikhan N.F."/>
            <person name="Baker D."/>
            <person name="Gharbi K."/>
            <person name="Hall N."/>
            <person name="Watson M."/>
            <person name="Adriaenssens E.M."/>
            <person name="Foster-Nyarko E."/>
            <person name="Jarju S."/>
            <person name="Secka A."/>
            <person name="Antonio M."/>
            <person name="Oren A."/>
            <person name="Chaudhuri R.R."/>
            <person name="La Ragione R."/>
            <person name="Hildebrand F."/>
            <person name="Pallen M.J."/>
        </authorList>
    </citation>
    <scope>NUCLEOTIDE SEQUENCE</scope>
    <source>
        <strain evidence="1">CHK195-26880</strain>
    </source>
</reference>
<dbReference type="AlphaFoldDB" id="A0A9D1GB52"/>
<gene>
    <name evidence="1" type="ORF">IAB59_05645</name>
</gene>
<dbReference type="Proteomes" id="UP000886833">
    <property type="component" value="Unassembled WGS sequence"/>
</dbReference>
<dbReference type="EMBL" id="DVKQ01000073">
    <property type="protein sequence ID" value="HIT37940.1"/>
    <property type="molecule type" value="Genomic_DNA"/>
</dbReference>
<name>A0A9D1GB52_9FIRM</name>
<accession>A0A9D1GB52</accession>
<organism evidence="1 2">
    <name type="scientific">Candidatus Onthousia faecipullorum</name>
    <dbReference type="NCBI Taxonomy" id="2840887"/>
    <lineage>
        <taxon>Bacteria</taxon>
        <taxon>Bacillati</taxon>
        <taxon>Bacillota</taxon>
        <taxon>Bacilli</taxon>
        <taxon>Candidatus Onthousia</taxon>
    </lineage>
</organism>
<evidence type="ECO:0000313" key="1">
    <source>
        <dbReference type="EMBL" id="HIT37940.1"/>
    </source>
</evidence>
<proteinExistence type="predicted"/>
<protein>
    <submittedName>
        <fullName evidence="1">Uncharacterized protein</fullName>
    </submittedName>
</protein>
<reference evidence="1" key="1">
    <citation type="submission" date="2020-10" db="EMBL/GenBank/DDBJ databases">
        <authorList>
            <person name="Gilroy R."/>
        </authorList>
    </citation>
    <scope>NUCLEOTIDE SEQUENCE</scope>
    <source>
        <strain evidence="1">CHK195-26880</strain>
    </source>
</reference>
<comment type="caution">
    <text evidence="1">The sequence shown here is derived from an EMBL/GenBank/DDBJ whole genome shotgun (WGS) entry which is preliminary data.</text>
</comment>
<evidence type="ECO:0000313" key="2">
    <source>
        <dbReference type="Proteomes" id="UP000886833"/>
    </source>
</evidence>